<dbReference type="Pfam" id="PF00481">
    <property type="entry name" value="PP2C"/>
    <property type="match status" value="1"/>
</dbReference>
<evidence type="ECO:0000313" key="4">
    <source>
        <dbReference type="Proteomes" id="UP000006319"/>
    </source>
</evidence>
<dbReference type="OMA" id="ICCDGIF"/>
<dbReference type="PhylomeDB" id="K6US51"/>
<name>K6US51_PLACD</name>
<protein>
    <submittedName>
        <fullName evidence="3">Protein phosphatase 2C</fullName>
    </submittedName>
</protein>
<evidence type="ECO:0000256" key="1">
    <source>
        <dbReference type="SAM" id="MobiDB-lite"/>
    </source>
</evidence>
<feature type="domain" description="PPM-type phosphatase" evidence="2">
    <location>
        <begin position="664"/>
        <end position="922"/>
    </location>
</feature>
<dbReference type="AlphaFoldDB" id="K6US51"/>
<dbReference type="RefSeq" id="XP_004220896.1">
    <property type="nucleotide sequence ID" value="XM_004220848.1"/>
</dbReference>
<dbReference type="SMART" id="SM00331">
    <property type="entry name" value="PP2C_SIG"/>
    <property type="match status" value="1"/>
</dbReference>
<dbReference type="PANTHER" id="PTHR13832">
    <property type="entry name" value="PROTEIN PHOSPHATASE 2C"/>
    <property type="match status" value="1"/>
</dbReference>
<dbReference type="InterPro" id="IPR001932">
    <property type="entry name" value="PPM-type_phosphatase-like_dom"/>
</dbReference>
<dbReference type="KEGG" id="pcy:PCYB_031780"/>
<dbReference type="EMBL" id="DF157095">
    <property type="protein sequence ID" value="GAB64765.1"/>
    <property type="molecule type" value="Genomic_DNA"/>
</dbReference>
<dbReference type="SMART" id="SM00332">
    <property type="entry name" value="PP2Cc"/>
    <property type="match status" value="1"/>
</dbReference>
<feature type="compositionally biased region" description="Polar residues" evidence="1">
    <location>
        <begin position="569"/>
        <end position="580"/>
    </location>
</feature>
<evidence type="ECO:0000259" key="2">
    <source>
        <dbReference type="PROSITE" id="PS51746"/>
    </source>
</evidence>
<feature type="region of interest" description="Disordered" evidence="1">
    <location>
        <begin position="425"/>
        <end position="444"/>
    </location>
</feature>
<dbReference type="SUPFAM" id="SSF81606">
    <property type="entry name" value="PP2C-like"/>
    <property type="match status" value="1"/>
</dbReference>
<dbReference type="PROSITE" id="PS51746">
    <property type="entry name" value="PPM_2"/>
    <property type="match status" value="1"/>
</dbReference>
<proteinExistence type="predicted"/>
<dbReference type="OrthoDB" id="432045at2759"/>
<reference evidence="3 4" key="1">
    <citation type="journal article" date="2012" name="Nat. Genet.">
        <title>Plasmodium cynomolgi genome sequences provide insight into Plasmodium vivax and the monkey malaria clade.</title>
        <authorList>
            <person name="Tachibana S."/>
            <person name="Sullivan S.A."/>
            <person name="Kawai S."/>
            <person name="Nakamura S."/>
            <person name="Kim H.R."/>
            <person name="Goto N."/>
            <person name="Arisue N."/>
            <person name="Palacpac N.M.Q."/>
            <person name="Honma H."/>
            <person name="Yagi M."/>
            <person name="Tougan T."/>
            <person name="Katakai Y."/>
            <person name="Kaneko O."/>
            <person name="Mita T."/>
            <person name="Kita K."/>
            <person name="Yasutomi Y."/>
            <person name="Sutton P.L."/>
            <person name="Shakhbatyan R."/>
            <person name="Horii T."/>
            <person name="Yasunaga T."/>
            <person name="Barnwell J.W."/>
            <person name="Escalante A.A."/>
            <person name="Carlton J.M."/>
            <person name="Tanabe K."/>
        </authorList>
    </citation>
    <scope>NUCLEOTIDE SEQUENCE [LARGE SCALE GENOMIC DNA]</scope>
    <source>
        <strain evidence="3 4">B</strain>
    </source>
</reference>
<dbReference type="GO" id="GO:0004722">
    <property type="term" value="F:protein serine/threonine phosphatase activity"/>
    <property type="evidence" value="ECO:0007669"/>
    <property type="project" value="InterPro"/>
</dbReference>
<evidence type="ECO:0000313" key="3">
    <source>
        <dbReference type="EMBL" id="GAB64765.1"/>
    </source>
</evidence>
<gene>
    <name evidence="3" type="ORF">PCYB_031780</name>
</gene>
<dbReference type="CDD" id="cd00143">
    <property type="entry name" value="PP2Cc"/>
    <property type="match status" value="1"/>
</dbReference>
<dbReference type="eggNOG" id="KOG0698">
    <property type="taxonomic scope" value="Eukaryota"/>
</dbReference>
<keyword evidence="4" id="KW-1185">Reference proteome</keyword>
<feature type="region of interest" description="Disordered" evidence="1">
    <location>
        <begin position="567"/>
        <end position="593"/>
    </location>
</feature>
<dbReference type="InterPro" id="IPR036457">
    <property type="entry name" value="PPM-type-like_dom_sf"/>
</dbReference>
<accession>K6US51</accession>
<dbReference type="Gene3D" id="3.60.40.10">
    <property type="entry name" value="PPM-type phosphatase domain"/>
    <property type="match status" value="1"/>
</dbReference>
<dbReference type="PANTHER" id="PTHR13832:SF790">
    <property type="entry name" value="PROTEIN PHOSPHATASE 2C 22-RELATED"/>
    <property type="match status" value="1"/>
</dbReference>
<sequence>MNKPYDKTVKDNPIYVYGKIHDLVEELNRYHQKCYINNEKNVDLWKEFKYKKKKRFQFLSVLDYYANVRNKKWEFDIIPIVFNEEYEILHLGVSMLFNDSFSEEYKKGRYNYIELFICNFEKENVNQCQSEWIPSLPLRNGHSTGDIMDCLVKVEDLKIIYKEGESLRKISTEIPRPCNTSESNDEDDDNTEGSVMAAMQDSYRMERKVGKKQTGFPLGEDFSSQDEQFPVYSIRNDFIGEAKSHLSIGGDEVDAHLLLARNVNVIQDNDMSTLRSNLSGDSGSSVRNRFIASNDKEGLFPTGYYYKKDEENIWKGGSSNREDSSTDGGGAIKARVGKDREGAYPFSHLGSGVEFHSRETERTNDDANQAGIHKVAYYENVKRVNELEEKTYISSEGGSTKKVINYEYLYSRSESETMYLDSLRGRKHPTNEGHSAQGDANELDAAEERPFASRCSVRSGYTKSMHTTVERSEVVLAGSPAGEGNHIGVSNHIGEGNHIGEANHIGVGNHIGEANRSGAVAAPAGRSPPGEFARFTKHEQTTHVNHNEIIQSSDKVHIVESEEYRRHTYTTSESRSSNHIVTDLDGQEGKGSEADKRKEFKIGFFSFKGNRTYNEDRVITIRDVNEFVQKEYKEAIEERGNLLSESLEREYYDMLQKTQSVYRSFGCPSVESAASGVAAGVEEAGTTPPPYMYCAIYDGHNGEKAVNIIQKLLHLHVHTYYINGNGMSNSLKYAFHKMDEHLCRKTINNEEDNHSNFSSGSTACVSVIFNHMMYIANIGDSRCVLSKNGRAVVVTVDHRAGGNKKEEERIITSGGMLDDEGYLGGCLGVCRGFGSFDKRTREKLKGLVCEPDLFQINLTEDDEFLIICCDGIFDVMTSQEAVNTVRASLVESSDPTVAAEALCQLAYKRKALDNLSVVVVIFQSPEMKKKAQSSESASLYAGQAGRNEVFLSEEFDRPVKGVAVQPKRLKYAKREATI</sequence>
<dbReference type="GeneID" id="14691288"/>
<dbReference type="InterPro" id="IPR015655">
    <property type="entry name" value="PP2C"/>
</dbReference>
<dbReference type="VEuPathDB" id="PlasmoDB:PCYB_031780"/>
<organism evidence="3 4">
    <name type="scientific">Plasmodium cynomolgi (strain B)</name>
    <dbReference type="NCBI Taxonomy" id="1120755"/>
    <lineage>
        <taxon>Eukaryota</taxon>
        <taxon>Sar</taxon>
        <taxon>Alveolata</taxon>
        <taxon>Apicomplexa</taxon>
        <taxon>Aconoidasida</taxon>
        <taxon>Haemosporida</taxon>
        <taxon>Plasmodiidae</taxon>
        <taxon>Plasmodium</taxon>
        <taxon>Plasmodium (Plasmodium)</taxon>
    </lineage>
</organism>
<dbReference type="Proteomes" id="UP000006319">
    <property type="component" value="Chromosome 3"/>
</dbReference>